<organism evidence="2 3">
    <name type="scientific">Suillus fuscotomentosus</name>
    <dbReference type="NCBI Taxonomy" id="1912939"/>
    <lineage>
        <taxon>Eukaryota</taxon>
        <taxon>Fungi</taxon>
        <taxon>Dikarya</taxon>
        <taxon>Basidiomycota</taxon>
        <taxon>Agaricomycotina</taxon>
        <taxon>Agaricomycetes</taxon>
        <taxon>Agaricomycetidae</taxon>
        <taxon>Boletales</taxon>
        <taxon>Suillineae</taxon>
        <taxon>Suillaceae</taxon>
        <taxon>Suillus</taxon>
    </lineage>
</organism>
<sequence>MPTTSPKLSSSTRTSPKTPASVLNKLQTSPGGFYAAMPRLVYCTEYFAGGKDGNILITKGQDNDEEFIIRGVFQVSRNNFHFTPDTNYDPANVFHGRLADLKLHCQLTAGRNEAFKFSSEDFSAVCENLNAFEKSVPRPRYYETHSVIQDTIGHRSIKLTHCLFQAKDEADDDTSSIDGDGDGNSSTYTDGLSSEFDIVTWPVADRCQGHLQDIISTHNICPLPVYDKDHILIPPLKYEEKLKGALMEAHFAFCHRHMKNSKHDIFEAIVRELIVLSPPAAMPTSRFKRRRLSDGPCTEQRNWGKH</sequence>
<dbReference type="GeneID" id="64662679"/>
<accession>A0AAD4DSP9</accession>
<protein>
    <submittedName>
        <fullName evidence="2">Uncharacterized protein</fullName>
    </submittedName>
</protein>
<feature type="region of interest" description="Disordered" evidence="1">
    <location>
        <begin position="1"/>
        <end position="22"/>
    </location>
</feature>
<keyword evidence="3" id="KW-1185">Reference proteome</keyword>
<dbReference type="AlphaFoldDB" id="A0AAD4DSP9"/>
<evidence type="ECO:0000313" key="3">
    <source>
        <dbReference type="Proteomes" id="UP001195769"/>
    </source>
</evidence>
<comment type="caution">
    <text evidence="2">The sequence shown here is derived from an EMBL/GenBank/DDBJ whole genome shotgun (WGS) entry which is preliminary data.</text>
</comment>
<evidence type="ECO:0000256" key="1">
    <source>
        <dbReference type="SAM" id="MobiDB-lite"/>
    </source>
</evidence>
<reference evidence="2" key="1">
    <citation type="journal article" date="2020" name="New Phytol.">
        <title>Comparative genomics reveals dynamic genome evolution in host specialist ectomycorrhizal fungi.</title>
        <authorList>
            <person name="Lofgren L.A."/>
            <person name="Nguyen N.H."/>
            <person name="Vilgalys R."/>
            <person name="Ruytinx J."/>
            <person name="Liao H.L."/>
            <person name="Branco S."/>
            <person name="Kuo A."/>
            <person name="LaButti K."/>
            <person name="Lipzen A."/>
            <person name="Andreopoulos W."/>
            <person name="Pangilinan J."/>
            <person name="Riley R."/>
            <person name="Hundley H."/>
            <person name="Na H."/>
            <person name="Barry K."/>
            <person name="Grigoriev I.V."/>
            <person name="Stajich J.E."/>
            <person name="Kennedy P.G."/>
        </authorList>
    </citation>
    <scope>NUCLEOTIDE SEQUENCE</scope>
    <source>
        <strain evidence="2">FC203</strain>
    </source>
</reference>
<name>A0AAD4DSP9_9AGAM</name>
<gene>
    <name evidence="2" type="ORF">F5891DRAFT_1196839</name>
</gene>
<dbReference type="Proteomes" id="UP001195769">
    <property type="component" value="Unassembled WGS sequence"/>
</dbReference>
<proteinExistence type="predicted"/>
<feature type="region of interest" description="Disordered" evidence="1">
    <location>
        <begin position="286"/>
        <end position="306"/>
    </location>
</feature>
<feature type="compositionally biased region" description="Polar residues" evidence="1">
    <location>
        <begin position="1"/>
        <end position="18"/>
    </location>
</feature>
<dbReference type="EMBL" id="JABBWK010000108">
    <property type="protein sequence ID" value="KAG1893117.1"/>
    <property type="molecule type" value="Genomic_DNA"/>
</dbReference>
<evidence type="ECO:0000313" key="2">
    <source>
        <dbReference type="EMBL" id="KAG1893117.1"/>
    </source>
</evidence>
<dbReference type="RefSeq" id="XP_041218693.1">
    <property type="nucleotide sequence ID" value="XM_041368381.1"/>
</dbReference>